<comment type="caution">
    <text evidence="1">The sequence shown here is derived from an EMBL/GenBank/DDBJ whole genome shotgun (WGS) entry which is preliminary data.</text>
</comment>
<protein>
    <submittedName>
        <fullName evidence="1">Uncharacterized protein</fullName>
    </submittedName>
</protein>
<accession>A0AAW2QRL9</accession>
<reference evidence="1" key="1">
    <citation type="submission" date="2020-06" db="EMBL/GenBank/DDBJ databases">
        <authorList>
            <person name="Li T."/>
            <person name="Hu X."/>
            <person name="Zhang T."/>
            <person name="Song X."/>
            <person name="Zhang H."/>
            <person name="Dai N."/>
            <person name="Sheng W."/>
            <person name="Hou X."/>
            <person name="Wei L."/>
        </authorList>
    </citation>
    <scope>NUCLEOTIDE SEQUENCE</scope>
    <source>
        <strain evidence="1">G01</strain>
        <tissue evidence="1">Leaf</tissue>
    </source>
</reference>
<organism evidence="1">
    <name type="scientific">Sesamum angustifolium</name>
    <dbReference type="NCBI Taxonomy" id="2727405"/>
    <lineage>
        <taxon>Eukaryota</taxon>
        <taxon>Viridiplantae</taxon>
        <taxon>Streptophyta</taxon>
        <taxon>Embryophyta</taxon>
        <taxon>Tracheophyta</taxon>
        <taxon>Spermatophyta</taxon>
        <taxon>Magnoliopsida</taxon>
        <taxon>eudicotyledons</taxon>
        <taxon>Gunneridae</taxon>
        <taxon>Pentapetalae</taxon>
        <taxon>asterids</taxon>
        <taxon>lamiids</taxon>
        <taxon>Lamiales</taxon>
        <taxon>Pedaliaceae</taxon>
        <taxon>Sesamum</taxon>
    </lineage>
</organism>
<evidence type="ECO:0000313" key="1">
    <source>
        <dbReference type="EMBL" id="KAL0370248.1"/>
    </source>
</evidence>
<dbReference type="EMBL" id="JACGWK010000002">
    <property type="protein sequence ID" value="KAL0370248.1"/>
    <property type="molecule type" value="Genomic_DNA"/>
</dbReference>
<gene>
    <name evidence="1" type="ORF">Sangu_0342900</name>
</gene>
<sequence>MAPFSSSSSSHLSHDAVAKSLAVAIAAAAAPEREAHCYPFILPTTHEDAIPPITPLPRDNKGKRKMSQFFDDEAEAAPIANPGPGVSTHLTLHFAPPPTPNMPLSSSTLSDAQYDQGNGKMPQFFDFFASEFKLAVDTTTLPMSTDETGVSTHLSLLHFAGPPKKPAVVCPIFLLLQEVSPSSCPGTCQHYQRIAGKSRKC</sequence>
<name>A0AAW2QRL9_9LAMI</name>
<reference evidence="1" key="2">
    <citation type="journal article" date="2024" name="Plant">
        <title>Genomic evolution and insights into agronomic trait innovations of Sesamum species.</title>
        <authorList>
            <person name="Miao H."/>
            <person name="Wang L."/>
            <person name="Qu L."/>
            <person name="Liu H."/>
            <person name="Sun Y."/>
            <person name="Le M."/>
            <person name="Wang Q."/>
            <person name="Wei S."/>
            <person name="Zheng Y."/>
            <person name="Lin W."/>
            <person name="Duan Y."/>
            <person name="Cao H."/>
            <person name="Xiong S."/>
            <person name="Wang X."/>
            <person name="Wei L."/>
            <person name="Li C."/>
            <person name="Ma Q."/>
            <person name="Ju M."/>
            <person name="Zhao R."/>
            <person name="Li G."/>
            <person name="Mu C."/>
            <person name="Tian Q."/>
            <person name="Mei H."/>
            <person name="Zhang T."/>
            <person name="Gao T."/>
            <person name="Zhang H."/>
        </authorList>
    </citation>
    <scope>NUCLEOTIDE SEQUENCE</scope>
    <source>
        <strain evidence="1">G01</strain>
    </source>
</reference>
<dbReference type="AlphaFoldDB" id="A0AAW2QRL9"/>
<proteinExistence type="predicted"/>